<feature type="domain" description="ArnT-like N-terminal" evidence="10">
    <location>
        <begin position="92"/>
        <end position="197"/>
    </location>
</feature>
<sequence length="511" mass="55532">MMPRLFAPFIAIWAFRRHLRHAPFVLALAGGAALRWTAVLAYPHGLWFTGDSYFYIGYALRPAPAPSKTLGYSFLLRALEPLHSLTAVVVLQHAMGLAIAVMAYAVLCRAGLPSWASALVTLPLLYDAYQIELEHLLMSETLFMFLIAGALTLLLWRGRDGRAPPWWTALAAGLLLGYAVLVRSAGAPVVPVVLLCLLLRRGGWRPALAFGAAAAVPLAAYALWFHAERGTYALTTSDGIYLWGRTAGFADCAKMRPPPDEAGLCLAPGAEERREAPGHLIWRGDIPPRVLLEPVVSPQANSTLRDFSVRAILAQPGDYLEAVGEGVGRAFSPHRYRYPTPTTERLYHFPDRPQLFPGGLAYADRPGAPGTVLADAMRYGRTASPSEVVQPYADRLIGYQRHWYLPGPATGAVFGLGAVAVLAARGRRRETLMVWGTAVTLLLFPIASADFDYRYVVPAVPFACLAVGLGLSALRVRAAGEDTGRADGQAVSRWWGTPGSRRREKDRASVP</sequence>
<feature type="transmembrane region" description="Helical" evidence="9">
    <location>
        <begin position="431"/>
        <end position="449"/>
    </location>
</feature>
<protein>
    <recommendedName>
        <fullName evidence="10">ArnT-like N-terminal domain-containing protein</fullName>
    </recommendedName>
</protein>
<name>A0A7D3W1A3_ACTVE</name>
<evidence type="ECO:0000256" key="8">
    <source>
        <dbReference type="SAM" id="MobiDB-lite"/>
    </source>
</evidence>
<evidence type="ECO:0000256" key="7">
    <source>
        <dbReference type="ARBA" id="ARBA00023136"/>
    </source>
</evidence>
<evidence type="ECO:0000256" key="4">
    <source>
        <dbReference type="ARBA" id="ARBA00022679"/>
    </source>
</evidence>
<dbReference type="GO" id="GO:0005886">
    <property type="term" value="C:plasma membrane"/>
    <property type="evidence" value="ECO:0007669"/>
    <property type="project" value="UniProtKB-SubCell"/>
</dbReference>
<dbReference type="Pfam" id="PF02366">
    <property type="entry name" value="PMT"/>
    <property type="match status" value="1"/>
</dbReference>
<evidence type="ECO:0000256" key="3">
    <source>
        <dbReference type="ARBA" id="ARBA00022676"/>
    </source>
</evidence>
<dbReference type="AlphaFoldDB" id="A0A7D3W1A3"/>
<keyword evidence="4" id="KW-0808">Transferase</keyword>
<dbReference type="PANTHER" id="PTHR33908:SF11">
    <property type="entry name" value="MEMBRANE PROTEIN"/>
    <property type="match status" value="1"/>
</dbReference>
<feature type="transmembrane region" description="Helical" evidence="9">
    <location>
        <begin position="206"/>
        <end position="227"/>
    </location>
</feature>
<accession>A0A7D3W1A3</accession>
<evidence type="ECO:0000259" key="10">
    <source>
        <dbReference type="Pfam" id="PF02366"/>
    </source>
</evidence>
<feature type="transmembrane region" description="Helical" evidence="9">
    <location>
        <begin position="176"/>
        <end position="199"/>
    </location>
</feature>
<dbReference type="EMBL" id="CP053892">
    <property type="protein sequence ID" value="QKG26074.1"/>
    <property type="molecule type" value="Genomic_DNA"/>
</dbReference>
<comment type="subcellular location">
    <subcellularLocation>
        <location evidence="1">Cell membrane</location>
        <topology evidence="1">Multi-pass membrane protein</topology>
    </subcellularLocation>
</comment>
<keyword evidence="6 9" id="KW-1133">Transmembrane helix</keyword>
<feature type="transmembrane region" description="Helical" evidence="9">
    <location>
        <begin position="403"/>
        <end position="424"/>
    </location>
</feature>
<feature type="compositionally biased region" description="Basic and acidic residues" evidence="8">
    <location>
        <begin position="501"/>
        <end position="511"/>
    </location>
</feature>
<dbReference type="InterPro" id="IPR050297">
    <property type="entry name" value="LipidA_mod_glycosyltrf_83"/>
</dbReference>
<feature type="transmembrane region" description="Helical" evidence="9">
    <location>
        <begin position="455"/>
        <end position="476"/>
    </location>
</feature>
<dbReference type="GO" id="GO:0009103">
    <property type="term" value="P:lipopolysaccharide biosynthetic process"/>
    <property type="evidence" value="ECO:0007669"/>
    <property type="project" value="UniProtKB-ARBA"/>
</dbReference>
<feature type="transmembrane region" description="Helical" evidence="9">
    <location>
        <begin position="136"/>
        <end position="156"/>
    </location>
</feature>
<reference evidence="11 12" key="1">
    <citation type="submission" date="2020-05" db="EMBL/GenBank/DDBJ databases">
        <title>Actinomadura verrucosospora NRRL-B18236 (PFL_A860) Genome sequencing and assembly.</title>
        <authorList>
            <person name="Samborskyy M."/>
        </authorList>
    </citation>
    <scope>NUCLEOTIDE SEQUENCE [LARGE SCALE GENOMIC DNA]</scope>
    <source>
        <strain evidence="11 12">NRRL:B18236</strain>
    </source>
</reference>
<keyword evidence="5 9" id="KW-0812">Transmembrane</keyword>
<proteinExistence type="predicted"/>
<organism evidence="11 12">
    <name type="scientific">Actinomadura verrucosospora</name>
    <dbReference type="NCBI Taxonomy" id="46165"/>
    <lineage>
        <taxon>Bacteria</taxon>
        <taxon>Bacillati</taxon>
        <taxon>Actinomycetota</taxon>
        <taxon>Actinomycetes</taxon>
        <taxon>Streptosporangiales</taxon>
        <taxon>Thermomonosporaceae</taxon>
        <taxon>Actinomadura</taxon>
    </lineage>
</organism>
<dbReference type="GO" id="GO:0000030">
    <property type="term" value="F:mannosyltransferase activity"/>
    <property type="evidence" value="ECO:0007669"/>
    <property type="project" value="InterPro"/>
</dbReference>
<keyword evidence="3" id="KW-0328">Glycosyltransferase</keyword>
<dbReference type="InterPro" id="IPR003342">
    <property type="entry name" value="ArnT-like_N"/>
</dbReference>
<keyword evidence="7 9" id="KW-0472">Membrane</keyword>
<dbReference type="PANTHER" id="PTHR33908">
    <property type="entry name" value="MANNOSYLTRANSFERASE YKCB-RELATED"/>
    <property type="match status" value="1"/>
</dbReference>
<dbReference type="GO" id="GO:0006493">
    <property type="term" value="P:protein O-linked glycosylation"/>
    <property type="evidence" value="ECO:0007669"/>
    <property type="project" value="InterPro"/>
</dbReference>
<dbReference type="GO" id="GO:0016763">
    <property type="term" value="F:pentosyltransferase activity"/>
    <property type="evidence" value="ECO:0007669"/>
    <property type="project" value="TreeGrafter"/>
</dbReference>
<evidence type="ECO:0000256" key="2">
    <source>
        <dbReference type="ARBA" id="ARBA00022475"/>
    </source>
</evidence>
<evidence type="ECO:0000256" key="9">
    <source>
        <dbReference type="SAM" id="Phobius"/>
    </source>
</evidence>
<evidence type="ECO:0000256" key="5">
    <source>
        <dbReference type="ARBA" id="ARBA00022692"/>
    </source>
</evidence>
<feature type="transmembrane region" description="Helical" evidence="9">
    <location>
        <begin position="85"/>
        <end position="107"/>
    </location>
</feature>
<evidence type="ECO:0000313" key="12">
    <source>
        <dbReference type="Proteomes" id="UP000501240"/>
    </source>
</evidence>
<evidence type="ECO:0000256" key="1">
    <source>
        <dbReference type="ARBA" id="ARBA00004651"/>
    </source>
</evidence>
<keyword evidence="12" id="KW-1185">Reference proteome</keyword>
<dbReference type="Proteomes" id="UP000501240">
    <property type="component" value="Chromosome"/>
</dbReference>
<gene>
    <name evidence="11" type="ORF">ACTIVE_7727</name>
</gene>
<keyword evidence="2" id="KW-1003">Cell membrane</keyword>
<evidence type="ECO:0000313" key="11">
    <source>
        <dbReference type="EMBL" id="QKG26074.1"/>
    </source>
</evidence>
<feature type="region of interest" description="Disordered" evidence="8">
    <location>
        <begin position="489"/>
        <end position="511"/>
    </location>
</feature>
<evidence type="ECO:0000256" key="6">
    <source>
        <dbReference type="ARBA" id="ARBA00022989"/>
    </source>
</evidence>